<evidence type="ECO:0000256" key="4">
    <source>
        <dbReference type="SAM" id="SignalP"/>
    </source>
</evidence>
<keyword evidence="7" id="KW-1185">Reference proteome</keyword>
<dbReference type="GO" id="GO:0030313">
    <property type="term" value="C:cell envelope"/>
    <property type="evidence" value="ECO:0007669"/>
    <property type="project" value="UniProtKB-SubCell"/>
</dbReference>
<feature type="chain" id="PRO_5030775209" evidence="4">
    <location>
        <begin position="18"/>
        <end position="335"/>
    </location>
</feature>
<dbReference type="SUPFAM" id="SSF53822">
    <property type="entry name" value="Periplasmic binding protein-like I"/>
    <property type="match status" value="1"/>
</dbReference>
<feature type="domain" description="Periplasmic binding protein" evidence="5">
    <location>
        <begin position="62"/>
        <end position="275"/>
    </location>
</feature>
<dbReference type="RefSeq" id="WP_184658869.1">
    <property type="nucleotide sequence ID" value="NZ_CP031518.1"/>
</dbReference>
<dbReference type="Gene3D" id="3.40.50.2300">
    <property type="match status" value="2"/>
</dbReference>
<gene>
    <name evidence="6" type="ORF">HNP76_001372</name>
</gene>
<comment type="similarity">
    <text evidence="2">Belongs to the bacterial solute-binding protein 2 family.</text>
</comment>
<feature type="signal peptide" evidence="4">
    <location>
        <begin position="1"/>
        <end position="17"/>
    </location>
</feature>
<dbReference type="EMBL" id="JACHFQ010000004">
    <property type="protein sequence ID" value="MBB5226004.1"/>
    <property type="molecule type" value="Genomic_DNA"/>
</dbReference>
<evidence type="ECO:0000256" key="2">
    <source>
        <dbReference type="ARBA" id="ARBA00007639"/>
    </source>
</evidence>
<evidence type="ECO:0000256" key="3">
    <source>
        <dbReference type="ARBA" id="ARBA00022729"/>
    </source>
</evidence>
<dbReference type="PANTHER" id="PTHR46847:SF3">
    <property type="entry name" value="GALACTOFURANOSE-BINDING PROTEIN YTFQ"/>
    <property type="match status" value="1"/>
</dbReference>
<protein>
    <submittedName>
        <fullName evidence="6">Simple sugar transport system substrate-binding protein</fullName>
    </submittedName>
</protein>
<dbReference type="Pfam" id="PF13407">
    <property type="entry name" value="Peripla_BP_4"/>
    <property type="match status" value="1"/>
</dbReference>
<reference evidence="6 7" key="1">
    <citation type="submission" date="2020-08" db="EMBL/GenBank/DDBJ databases">
        <title>Genomic Encyclopedia of Type Strains, Phase IV (KMG-IV): sequencing the most valuable type-strain genomes for metagenomic binning, comparative biology and taxonomic classification.</title>
        <authorList>
            <person name="Goeker M."/>
        </authorList>
    </citation>
    <scope>NUCLEOTIDE SEQUENCE [LARGE SCALE GENOMIC DNA]</scope>
    <source>
        <strain evidence="6 7">DSM 103462</strain>
    </source>
</reference>
<dbReference type="Proteomes" id="UP000518887">
    <property type="component" value="Unassembled WGS sequence"/>
</dbReference>
<organism evidence="6 7">
    <name type="scientific">Treponema ruminis</name>
    <dbReference type="NCBI Taxonomy" id="744515"/>
    <lineage>
        <taxon>Bacteria</taxon>
        <taxon>Pseudomonadati</taxon>
        <taxon>Spirochaetota</taxon>
        <taxon>Spirochaetia</taxon>
        <taxon>Spirochaetales</taxon>
        <taxon>Treponemataceae</taxon>
        <taxon>Treponema</taxon>
    </lineage>
</organism>
<dbReference type="PANTHER" id="PTHR46847">
    <property type="entry name" value="D-ALLOSE-BINDING PERIPLASMIC PROTEIN-RELATED"/>
    <property type="match status" value="1"/>
</dbReference>
<dbReference type="PROSITE" id="PS51257">
    <property type="entry name" value="PROKAR_LIPOPROTEIN"/>
    <property type="match status" value="1"/>
</dbReference>
<keyword evidence="3 4" id="KW-0732">Signal</keyword>
<evidence type="ECO:0000256" key="1">
    <source>
        <dbReference type="ARBA" id="ARBA00004196"/>
    </source>
</evidence>
<keyword evidence="6" id="KW-0813">Transport</keyword>
<dbReference type="InterPro" id="IPR028082">
    <property type="entry name" value="Peripla_BP_I"/>
</dbReference>
<proteinExistence type="inferred from homology"/>
<dbReference type="GO" id="GO:0030246">
    <property type="term" value="F:carbohydrate binding"/>
    <property type="evidence" value="ECO:0007669"/>
    <property type="project" value="UniProtKB-ARBA"/>
</dbReference>
<sequence>MKKFLLSAIFISLAALSFIGCDKKSDSTVKTQGTDSRHTIKVGYVQVGHESAWRNANTLSFKSTFTADSGYEFLFVDADGSQKVQFDAIRNFIAQNVDYIVLAPVVETGWDDILKEVREAGIPVILSDRQIKVSDESLYLCWVGADFLQEGKNAVKWLTAYLENKNLGTEEINIVHLQGTMGASAQVGRTQGLMDGIASYPNWNLAAQKSGNFTTEGGKKAMQEIIKSVGINKINVLYSENDDMTLGAIEAIKEAGKVPGDDIIIISFDAVYKAFMKIITGEINCECECNPLHGPRVGEIIRTLESGKPVEKIQYVNESVFDHTNAQAVMLTRRY</sequence>
<evidence type="ECO:0000313" key="6">
    <source>
        <dbReference type="EMBL" id="MBB5226004.1"/>
    </source>
</evidence>
<dbReference type="CDD" id="cd06309">
    <property type="entry name" value="PBP1_galactofuranose_YtfQ-like"/>
    <property type="match status" value="1"/>
</dbReference>
<keyword evidence="6" id="KW-0762">Sugar transport</keyword>
<evidence type="ECO:0000259" key="5">
    <source>
        <dbReference type="Pfam" id="PF13407"/>
    </source>
</evidence>
<dbReference type="AlphaFoldDB" id="A0A7W8G942"/>
<dbReference type="InterPro" id="IPR025997">
    <property type="entry name" value="SBP_2_dom"/>
</dbReference>
<evidence type="ECO:0000313" key="7">
    <source>
        <dbReference type="Proteomes" id="UP000518887"/>
    </source>
</evidence>
<comment type="caution">
    <text evidence="6">The sequence shown here is derived from an EMBL/GenBank/DDBJ whole genome shotgun (WGS) entry which is preliminary data.</text>
</comment>
<comment type="subcellular location">
    <subcellularLocation>
        <location evidence="1">Cell envelope</location>
    </subcellularLocation>
</comment>
<name>A0A7W8G942_9SPIR</name>
<accession>A0A7W8G942</accession>